<dbReference type="PANTHER" id="PTHR21716:SF69">
    <property type="entry name" value="TRANSPORT PROTEIN YUBA-RELATED"/>
    <property type="match status" value="1"/>
</dbReference>
<keyword evidence="5 6" id="KW-0472">Membrane</keyword>
<feature type="transmembrane region" description="Helical" evidence="6">
    <location>
        <begin position="301"/>
        <end position="320"/>
    </location>
</feature>
<evidence type="ECO:0000313" key="8">
    <source>
        <dbReference type="Proteomes" id="UP000195030"/>
    </source>
</evidence>
<feature type="transmembrane region" description="Helical" evidence="6">
    <location>
        <begin position="240"/>
        <end position="259"/>
    </location>
</feature>
<keyword evidence="3 6" id="KW-0812">Transmembrane</keyword>
<dbReference type="Pfam" id="PF01594">
    <property type="entry name" value="AI-2E_transport"/>
    <property type="match status" value="1"/>
</dbReference>
<gene>
    <name evidence="7" type="ORF">BK772_05735</name>
</gene>
<evidence type="ECO:0000256" key="2">
    <source>
        <dbReference type="ARBA" id="ARBA00009773"/>
    </source>
</evidence>
<feature type="transmembrane region" description="Helical" evidence="6">
    <location>
        <begin position="265"/>
        <end position="294"/>
    </location>
</feature>
<feature type="transmembrane region" description="Helical" evidence="6">
    <location>
        <begin position="21"/>
        <end position="41"/>
    </location>
</feature>
<protein>
    <submittedName>
        <fullName evidence="7">AI-2E family transporter</fullName>
    </submittedName>
</protein>
<evidence type="ECO:0000256" key="5">
    <source>
        <dbReference type="ARBA" id="ARBA00023136"/>
    </source>
</evidence>
<dbReference type="PANTHER" id="PTHR21716">
    <property type="entry name" value="TRANSMEMBRANE PROTEIN"/>
    <property type="match status" value="1"/>
</dbReference>
<organism evidence="7 8">
    <name type="scientific">Bacillus thuringiensis subsp. finitimus</name>
    <dbReference type="NCBI Taxonomy" id="29337"/>
    <lineage>
        <taxon>Bacteria</taxon>
        <taxon>Bacillati</taxon>
        <taxon>Bacillota</taxon>
        <taxon>Bacilli</taxon>
        <taxon>Bacillales</taxon>
        <taxon>Bacillaceae</taxon>
        <taxon>Bacillus</taxon>
        <taxon>Bacillus cereus group</taxon>
    </lineage>
</organism>
<evidence type="ECO:0000256" key="3">
    <source>
        <dbReference type="ARBA" id="ARBA00022692"/>
    </source>
</evidence>
<proteinExistence type="inferred from homology"/>
<evidence type="ECO:0000256" key="4">
    <source>
        <dbReference type="ARBA" id="ARBA00022989"/>
    </source>
</evidence>
<comment type="subcellular location">
    <subcellularLocation>
        <location evidence="1">Membrane</location>
        <topology evidence="1">Multi-pass membrane protein</topology>
    </subcellularLocation>
</comment>
<evidence type="ECO:0000256" key="6">
    <source>
        <dbReference type="SAM" id="Phobius"/>
    </source>
</evidence>
<dbReference type="InterPro" id="IPR002549">
    <property type="entry name" value="AI-2E-like"/>
</dbReference>
<keyword evidence="4 6" id="KW-1133">Transmembrane helix</keyword>
<dbReference type="GO" id="GO:0055085">
    <property type="term" value="P:transmembrane transport"/>
    <property type="evidence" value="ECO:0007669"/>
    <property type="project" value="TreeGrafter"/>
</dbReference>
<accession>A0A243GQC6</accession>
<dbReference type="AlphaFoldDB" id="A0A243GQC6"/>
<evidence type="ECO:0000256" key="1">
    <source>
        <dbReference type="ARBA" id="ARBA00004141"/>
    </source>
</evidence>
<name>A0A243GQC6_BACTF</name>
<dbReference type="GO" id="GO:0016020">
    <property type="term" value="C:membrane"/>
    <property type="evidence" value="ECO:0007669"/>
    <property type="project" value="UniProtKB-SubCell"/>
</dbReference>
<dbReference type="EMBL" id="NFEL01000034">
    <property type="protein sequence ID" value="OUA10314.1"/>
    <property type="molecule type" value="Genomic_DNA"/>
</dbReference>
<dbReference type="Proteomes" id="UP000195030">
    <property type="component" value="Unassembled WGS sequence"/>
</dbReference>
<feature type="transmembrane region" description="Helical" evidence="6">
    <location>
        <begin position="93"/>
        <end position="112"/>
    </location>
</feature>
<comment type="caution">
    <text evidence="7">The sequence shown here is derived from an EMBL/GenBank/DDBJ whole genome shotgun (WGS) entry which is preliminary data.</text>
</comment>
<feature type="transmembrane region" description="Helical" evidence="6">
    <location>
        <begin position="179"/>
        <end position="201"/>
    </location>
</feature>
<reference evidence="7 8" key="1">
    <citation type="submission" date="2016-10" db="EMBL/GenBank/DDBJ databases">
        <title>Comparative genomics of Bacillus thuringiensis reveals a path to pathogens against multiple invertebrate hosts.</title>
        <authorList>
            <person name="Zheng J."/>
            <person name="Gao Q."/>
            <person name="Liu H."/>
            <person name="Peng D."/>
            <person name="Ruan L."/>
            <person name="Sun M."/>
        </authorList>
    </citation>
    <scope>NUCLEOTIDE SEQUENCE [LARGE SCALE GENOMIC DNA]</scope>
    <source>
        <strain evidence="7">CTC</strain>
    </source>
</reference>
<sequence>MVSLEKINIRKRDKLKKFFREHNYLAVLLGFALLFINILLLTKISFVFTPFIVFLKTIFFPVLLAGVLFYILHPFVSLLEKKGVSRIVSIASIYLIVIGLFVFLVLTVIPIIKDQIDALIDNLPYFGHEIERAARRFGESNLLGKIQENLNIDVASMVKDYTVDFTKSLSSVTGNVTGFLSTLTEVVLTFVMVPFILFYLLKDGEQLPNHFLKFISEQRRPAAMRILDDMHYAISSYIRGQIIVSLFIGIMLLIGYLIIGIKYAVLLAILAMIVNIVPYVGPIIAITPALIIAFIDSPSMVLKVIIVMMIVQLAEGKFISPQVMGKKLDIHPITIIFIILTAGNLFGIMGIILAIPGYAILKVLVTHGYRFVKLNT</sequence>
<feature type="transmembrane region" description="Helical" evidence="6">
    <location>
        <begin position="332"/>
        <end position="361"/>
    </location>
</feature>
<evidence type="ECO:0000313" key="7">
    <source>
        <dbReference type="EMBL" id="OUA10314.1"/>
    </source>
</evidence>
<feature type="transmembrane region" description="Helical" evidence="6">
    <location>
        <begin position="47"/>
        <end position="72"/>
    </location>
</feature>
<comment type="similarity">
    <text evidence="2">Belongs to the autoinducer-2 exporter (AI-2E) (TC 2.A.86) family.</text>
</comment>